<comment type="subunit">
    <text evidence="3">Forms a complex with KhpB.</text>
</comment>
<dbReference type="GO" id="GO:0003723">
    <property type="term" value="F:RNA binding"/>
    <property type="evidence" value="ECO:0007669"/>
    <property type="project" value="UniProtKB-UniRule"/>
</dbReference>
<accession>A0A841TVZ6</accession>
<dbReference type="InterPro" id="IPR015946">
    <property type="entry name" value="KH_dom-like_a/b"/>
</dbReference>
<dbReference type="Proteomes" id="UP000553776">
    <property type="component" value="Unassembled WGS sequence"/>
</dbReference>
<dbReference type="PANTHER" id="PTHR34654">
    <property type="entry name" value="UPF0109 PROTEIN SCO5592"/>
    <property type="match status" value="1"/>
</dbReference>
<dbReference type="SUPFAM" id="SSF54814">
    <property type="entry name" value="Prokaryotic type KH domain (KH-domain type II)"/>
    <property type="match status" value="1"/>
</dbReference>
<evidence type="ECO:0000313" key="5">
    <source>
        <dbReference type="Proteomes" id="UP000553776"/>
    </source>
</evidence>
<sequence length="77" mass="8554">MEQLIRVIARALVDHPEDVQIQVKEDARGLVYELSVHPDDVGKVIGKQGRIAKALRTVVASAAVKERRRVIVDIVSE</sequence>
<dbReference type="GO" id="GO:0009252">
    <property type="term" value="P:peptidoglycan biosynthetic process"/>
    <property type="evidence" value="ECO:0007669"/>
    <property type="project" value="UniProtKB-UniRule"/>
</dbReference>
<comment type="subcellular location">
    <subcellularLocation>
        <location evidence="3">Cytoplasm</location>
    </subcellularLocation>
</comment>
<evidence type="ECO:0000313" key="4">
    <source>
        <dbReference type="EMBL" id="MBB6690353.1"/>
    </source>
</evidence>
<keyword evidence="1 3" id="KW-0963">Cytoplasm</keyword>
<reference evidence="4 5" key="1">
    <citation type="submission" date="2020-08" db="EMBL/GenBank/DDBJ databases">
        <title>Cohnella phylogeny.</title>
        <authorList>
            <person name="Dunlap C."/>
        </authorList>
    </citation>
    <scope>NUCLEOTIDE SEQUENCE [LARGE SCALE GENOMIC DNA]</scope>
    <source>
        <strain evidence="4 5">DSM 25239</strain>
    </source>
</reference>
<evidence type="ECO:0000256" key="3">
    <source>
        <dbReference type="HAMAP-Rule" id="MF_00088"/>
    </source>
</evidence>
<dbReference type="HAMAP" id="MF_00088">
    <property type="entry name" value="KhpA"/>
    <property type="match status" value="1"/>
</dbReference>
<dbReference type="Pfam" id="PF13083">
    <property type="entry name" value="KH_KhpA-B"/>
    <property type="match status" value="1"/>
</dbReference>
<evidence type="ECO:0000256" key="1">
    <source>
        <dbReference type="ARBA" id="ARBA00022490"/>
    </source>
</evidence>
<organism evidence="4 5">
    <name type="scientific">Cohnella xylanilytica</name>
    <dbReference type="NCBI Taxonomy" id="557555"/>
    <lineage>
        <taxon>Bacteria</taxon>
        <taxon>Bacillati</taxon>
        <taxon>Bacillota</taxon>
        <taxon>Bacilli</taxon>
        <taxon>Bacillales</taxon>
        <taxon>Paenibacillaceae</taxon>
        <taxon>Cohnella</taxon>
    </lineage>
</organism>
<keyword evidence="2 3" id="KW-0694">RNA-binding</keyword>
<dbReference type="EMBL" id="JACJVR010000007">
    <property type="protein sequence ID" value="MBB6690353.1"/>
    <property type="molecule type" value="Genomic_DNA"/>
</dbReference>
<dbReference type="GO" id="GO:0005737">
    <property type="term" value="C:cytoplasm"/>
    <property type="evidence" value="ECO:0007669"/>
    <property type="project" value="UniProtKB-SubCell"/>
</dbReference>
<keyword evidence="3" id="KW-0143">Chaperone</keyword>
<evidence type="ECO:0000256" key="2">
    <source>
        <dbReference type="ARBA" id="ARBA00022884"/>
    </source>
</evidence>
<dbReference type="CDD" id="cd22533">
    <property type="entry name" value="KH-II_YlqC-like"/>
    <property type="match status" value="1"/>
</dbReference>
<name>A0A841TVZ6_9BACL</name>
<comment type="caution">
    <text evidence="4">The sequence shown here is derived from an EMBL/GenBank/DDBJ whole genome shotgun (WGS) entry which is preliminary data.</text>
</comment>
<dbReference type="Gene3D" id="3.30.300.20">
    <property type="match status" value="1"/>
</dbReference>
<dbReference type="AlphaFoldDB" id="A0A841TVZ6"/>
<dbReference type="RefSeq" id="WP_185134387.1">
    <property type="nucleotide sequence ID" value="NZ_BORM01000002.1"/>
</dbReference>
<dbReference type="GO" id="GO:0071555">
    <property type="term" value="P:cell wall organization"/>
    <property type="evidence" value="ECO:0007669"/>
    <property type="project" value="UniProtKB-KW"/>
</dbReference>
<comment type="function">
    <text evidence="3">A probable RNA chaperone. Forms a complex with KhpB which binds to cellular RNA and controls its expression. Plays a role in peptidoglycan (PG) homeostasis and cell length regulation.</text>
</comment>
<gene>
    <name evidence="3" type="primary">khpA</name>
    <name evidence="4" type="ORF">H7B90_02965</name>
</gene>
<dbReference type="PANTHER" id="PTHR34654:SF1">
    <property type="entry name" value="RNA-BINDING PROTEIN KHPA"/>
    <property type="match status" value="1"/>
</dbReference>
<keyword evidence="5" id="KW-1185">Reference proteome</keyword>
<comment type="similarity">
    <text evidence="3">Belongs to the KhpA RNA-binding protein family.</text>
</comment>
<dbReference type="InterPro" id="IPR009019">
    <property type="entry name" value="KH_sf_prok-type"/>
</dbReference>
<protein>
    <recommendedName>
        <fullName evidence="3">RNA-binding protein KhpA</fullName>
    </recommendedName>
    <alternativeName>
        <fullName evidence="3">KH-domain protein A</fullName>
    </alternativeName>
</protein>
<keyword evidence="3" id="KW-0133">Cell shape</keyword>
<keyword evidence="3" id="KW-0961">Cell wall biogenesis/degradation</keyword>
<dbReference type="InterPro" id="IPR020627">
    <property type="entry name" value="KhpA"/>
</dbReference>
<dbReference type="GO" id="GO:0008360">
    <property type="term" value="P:regulation of cell shape"/>
    <property type="evidence" value="ECO:0007669"/>
    <property type="project" value="UniProtKB-KW"/>
</dbReference>
<proteinExistence type="inferred from homology"/>